<accession>A0ABT5F3D4</accession>
<name>A0ABT5F3D4_9BACT</name>
<dbReference type="EMBL" id="JAQNDO010000001">
    <property type="protein sequence ID" value="MDC0747918.1"/>
    <property type="molecule type" value="Genomic_DNA"/>
</dbReference>
<dbReference type="InterPro" id="IPR037523">
    <property type="entry name" value="VOC_core"/>
</dbReference>
<feature type="region of interest" description="Disordered" evidence="1">
    <location>
        <begin position="98"/>
        <end position="122"/>
    </location>
</feature>
<dbReference type="PANTHER" id="PTHR36437:SF2">
    <property type="entry name" value="GLYOXALASE_BLEOMYCIN RESISTANCE PROTEIN_DIOXYGENASE"/>
    <property type="match status" value="1"/>
</dbReference>
<evidence type="ECO:0000313" key="3">
    <source>
        <dbReference type="EMBL" id="MDC0747918.1"/>
    </source>
</evidence>
<dbReference type="RefSeq" id="WP_271926645.1">
    <property type="nucleotide sequence ID" value="NZ_JAQNDO010000001.1"/>
</dbReference>
<evidence type="ECO:0000259" key="2">
    <source>
        <dbReference type="PROSITE" id="PS51819"/>
    </source>
</evidence>
<dbReference type="InterPro" id="IPR004360">
    <property type="entry name" value="Glyas_Fos-R_dOase_dom"/>
</dbReference>
<dbReference type="PROSITE" id="PS51819">
    <property type="entry name" value="VOC"/>
    <property type="match status" value="1"/>
</dbReference>
<dbReference type="Proteomes" id="UP001221411">
    <property type="component" value="Unassembled WGS sequence"/>
</dbReference>
<organism evidence="3 4">
    <name type="scientific">Polyangium mundeleinium</name>
    <dbReference type="NCBI Taxonomy" id="2995306"/>
    <lineage>
        <taxon>Bacteria</taxon>
        <taxon>Pseudomonadati</taxon>
        <taxon>Myxococcota</taxon>
        <taxon>Polyangia</taxon>
        <taxon>Polyangiales</taxon>
        <taxon>Polyangiaceae</taxon>
        <taxon>Polyangium</taxon>
    </lineage>
</organism>
<feature type="domain" description="VOC" evidence="2">
    <location>
        <begin position="4"/>
        <end position="121"/>
    </location>
</feature>
<dbReference type="Gene3D" id="3.10.180.10">
    <property type="entry name" value="2,3-Dihydroxybiphenyl 1,2-Dioxygenase, domain 1"/>
    <property type="match status" value="1"/>
</dbReference>
<keyword evidence="4" id="KW-1185">Reference proteome</keyword>
<comment type="caution">
    <text evidence="3">The sequence shown here is derived from an EMBL/GenBank/DDBJ whole genome shotgun (WGS) entry which is preliminary data.</text>
</comment>
<protein>
    <submittedName>
        <fullName evidence="3">VOC family protein</fullName>
    </submittedName>
</protein>
<dbReference type="SUPFAM" id="SSF54593">
    <property type="entry name" value="Glyoxalase/Bleomycin resistance protein/Dihydroxybiphenyl dioxygenase"/>
    <property type="match status" value="1"/>
</dbReference>
<dbReference type="PANTHER" id="PTHR36437">
    <property type="entry name" value="GLYOXALASE/BLEOMYCIN RESISTANCE PROTEIN/DIOXYGENASE"/>
    <property type="match status" value="1"/>
</dbReference>
<dbReference type="InterPro" id="IPR029068">
    <property type="entry name" value="Glyas_Bleomycin-R_OHBP_Dase"/>
</dbReference>
<sequence>MITKVKFVSIPVKDQQRALEFYTQKLGFEVETDQPMGPGQRWIELSIPGAQTGVVLFTPPGQESRIGTFFNGSFATADVEKTYEELKARGVEFVQPPKKQSWGTSAIFKDPDGNQFVLSSEK</sequence>
<proteinExistence type="predicted"/>
<reference evidence="3 4" key="1">
    <citation type="submission" date="2022-11" db="EMBL/GenBank/DDBJ databases">
        <title>Minimal conservation of predation-associated metabolite biosynthetic gene clusters underscores biosynthetic potential of Myxococcota including descriptions for ten novel species: Archangium lansinium sp. nov., Myxococcus landrumus sp. nov., Nannocystis bai.</title>
        <authorList>
            <person name="Ahearne A."/>
            <person name="Stevens C."/>
            <person name="Dowd S."/>
        </authorList>
    </citation>
    <scope>NUCLEOTIDE SEQUENCE [LARGE SCALE GENOMIC DNA]</scope>
    <source>
        <strain evidence="3 4">RJM3</strain>
    </source>
</reference>
<gene>
    <name evidence="3" type="ORF">POL67_41695</name>
</gene>
<evidence type="ECO:0000313" key="4">
    <source>
        <dbReference type="Proteomes" id="UP001221411"/>
    </source>
</evidence>
<dbReference type="Pfam" id="PF00903">
    <property type="entry name" value="Glyoxalase"/>
    <property type="match status" value="1"/>
</dbReference>
<evidence type="ECO:0000256" key="1">
    <source>
        <dbReference type="SAM" id="MobiDB-lite"/>
    </source>
</evidence>